<evidence type="ECO:0000313" key="1">
    <source>
        <dbReference type="EMBL" id="GGB38079.1"/>
    </source>
</evidence>
<dbReference type="EMBL" id="BMJD01000008">
    <property type="protein sequence ID" value="GGB38079.1"/>
    <property type="molecule type" value="Genomic_DNA"/>
</dbReference>
<keyword evidence="2" id="KW-1185">Reference proteome</keyword>
<dbReference type="Proteomes" id="UP000621492">
    <property type="component" value="Unassembled WGS sequence"/>
</dbReference>
<proteinExistence type="predicted"/>
<evidence type="ECO:0008006" key="3">
    <source>
        <dbReference type="Google" id="ProtNLM"/>
    </source>
</evidence>
<gene>
    <name evidence="1" type="ORF">GCM10011409_14420</name>
</gene>
<sequence>MKIKIAVFGRKETIDKLNYYVEDQEDIEITPFIFTNAKETIELIEKAVMCDIYLFAGTLPYLYAKEKIDKKRLPAVQVACDAYTILTSFYRLQNAHNKSLGRFSIDVLNHNHVKEVMTELAMHDHPIYTYSYGEDRELDIDRIIKHHEDLWNDGKIDYILTSIEEVAERLEKNNIPAFCMQIPKINMENAIERARETAKLNQSKSVQIVSGFVRIKDYELLTADKGELFAQNLLLELQQILLKFGQQTRSSVLANGNQFALFGTRGILNYITNHYRDFPLLLEIERTLNITVEIGFGLGLTAKQAEDHAKLALETCKHSENSNCYIVNERKETIGPLGVEKHFNASQLYRALIHKAKLNNELSYNFIDFIKLRNNEPFSANDIANYYRVTKRSAERTIYKLLSGEVIKAVGEEKPYQKGRPRKLFKITI</sequence>
<dbReference type="AlphaFoldDB" id="A0A9W5TWS2"/>
<name>A0A9W5TWS2_9BACI</name>
<comment type="caution">
    <text evidence="1">The sequence shown here is derived from an EMBL/GenBank/DDBJ whole genome shotgun (WGS) entry which is preliminary data.</text>
</comment>
<dbReference type="InterPro" id="IPR043128">
    <property type="entry name" value="Rev_trsase/Diguanyl_cyclase"/>
</dbReference>
<evidence type="ECO:0000313" key="2">
    <source>
        <dbReference type="Proteomes" id="UP000621492"/>
    </source>
</evidence>
<dbReference type="Gene3D" id="3.30.70.270">
    <property type="match status" value="1"/>
</dbReference>
<reference evidence="1" key="2">
    <citation type="submission" date="2020-09" db="EMBL/GenBank/DDBJ databases">
        <authorList>
            <person name="Sun Q."/>
            <person name="Zhou Y."/>
        </authorList>
    </citation>
    <scope>NUCLEOTIDE SEQUENCE</scope>
    <source>
        <strain evidence="1">CGMCC 1.15454</strain>
    </source>
</reference>
<protein>
    <recommendedName>
        <fullName evidence="3">Transcriptional regulator</fullName>
    </recommendedName>
</protein>
<reference evidence="1" key="1">
    <citation type="journal article" date="2014" name="Int. J. Syst. Evol. Microbiol.">
        <title>Complete genome sequence of Corynebacterium casei LMG S-19264T (=DSM 44701T), isolated from a smear-ripened cheese.</title>
        <authorList>
            <consortium name="US DOE Joint Genome Institute (JGI-PGF)"/>
            <person name="Walter F."/>
            <person name="Albersmeier A."/>
            <person name="Kalinowski J."/>
            <person name="Ruckert C."/>
        </authorList>
    </citation>
    <scope>NUCLEOTIDE SEQUENCE</scope>
    <source>
        <strain evidence="1">CGMCC 1.15454</strain>
    </source>
</reference>
<dbReference type="RefSeq" id="WP_088051464.1">
    <property type="nucleotide sequence ID" value="NZ_BMJD01000008.1"/>
</dbReference>
<organism evidence="1 2">
    <name type="scientific">Lentibacillus populi</name>
    <dbReference type="NCBI Taxonomy" id="1827502"/>
    <lineage>
        <taxon>Bacteria</taxon>
        <taxon>Bacillati</taxon>
        <taxon>Bacillota</taxon>
        <taxon>Bacilli</taxon>
        <taxon>Bacillales</taxon>
        <taxon>Bacillaceae</taxon>
        <taxon>Lentibacillus</taxon>
    </lineage>
</organism>
<accession>A0A9W5TWS2</accession>